<dbReference type="Proteomes" id="UP000007148">
    <property type="component" value="Unassembled WGS sequence"/>
</dbReference>
<comment type="catalytic activity">
    <reaction evidence="8">
        <text>guanosine(9) in tRNA + S-adenosyl-L-methionine = N(1)-methylguanosine(9) in tRNA + S-adenosyl-L-homocysteine + H(+)</text>
        <dbReference type="Rhea" id="RHEA:43156"/>
        <dbReference type="Rhea" id="RHEA-COMP:10367"/>
        <dbReference type="Rhea" id="RHEA-COMP:10368"/>
        <dbReference type="ChEBI" id="CHEBI:15378"/>
        <dbReference type="ChEBI" id="CHEBI:57856"/>
        <dbReference type="ChEBI" id="CHEBI:59789"/>
        <dbReference type="ChEBI" id="CHEBI:73542"/>
        <dbReference type="ChEBI" id="CHEBI:74269"/>
        <dbReference type="EC" id="2.1.1.221"/>
    </reaction>
</comment>
<evidence type="ECO:0000256" key="4">
    <source>
        <dbReference type="ARBA" id="ARBA00022679"/>
    </source>
</evidence>
<name>G4TRX3_SERID</name>
<evidence type="ECO:0000256" key="2">
    <source>
        <dbReference type="ARBA" id="ARBA00020451"/>
    </source>
</evidence>
<dbReference type="GO" id="GO:0000049">
    <property type="term" value="F:tRNA binding"/>
    <property type="evidence" value="ECO:0007669"/>
    <property type="project" value="TreeGrafter"/>
</dbReference>
<sequence length="447" mass="50093">MAQTDETALALGQRSESGSENGDQSDEDISPTPQNGAVGEQEQSNDVDSPPRLSKKAQKRLLKAQRYQEHKLERRAKERAAKKAKRAAARAVLEEQQAKRSETSTGEGVGGEDDEMVGEETRKRSREGDEEVGRESKRRRQDAVSDGTSATNKQARKQPFGAKIVVDLGFDDKMTDREIISMVSQCAYCYSSNRKTDTPFSALLFTSLNGRTRQRFDLLNTYQNWKGVEWWEEGYEQLWQPTSSSIAPTSIVSSTSLGEDEQMTDATNQGQGISDSPGEHTYTCPVTKTPKKRTTCTKEKVVYLTADSNEELLELDPDATYIIGGIVDKNRYKSLCENKAKEQGVRTARLPIGIYLKELPTRKVLTVNQVFDILVKWVECRDWRKALYDVMPLRKFENVSKAARKAKKKQKEDDTTEQIAEADEEIEESGDKGLDAARASPLHGSET</sequence>
<comment type="caution">
    <text evidence="11">The sequence shown here is derived from an EMBL/GenBank/DDBJ whole genome shotgun (WGS) entry which is preliminary data.</text>
</comment>
<dbReference type="InParanoid" id="G4TRX3"/>
<feature type="compositionally biased region" description="Basic and acidic residues" evidence="9">
    <location>
        <begin position="92"/>
        <end position="102"/>
    </location>
</feature>
<feature type="compositionally biased region" description="Polar residues" evidence="9">
    <location>
        <begin position="31"/>
        <end position="47"/>
    </location>
</feature>
<dbReference type="PROSITE" id="PS51675">
    <property type="entry name" value="SAM_MT_TRM10"/>
    <property type="match status" value="1"/>
</dbReference>
<dbReference type="EC" id="2.1.1.221" evidence="1"/>
<evidence type="ECO:0000256" key="9">
    <source>
        <dbReference type="SAM" id="MobiDB-lite"/>
    </source>
</evidence>
<dbReference type="PANTHER" id="PTHR13563">
    <property type="entry name" value="TRNA (GUANINE-9-) METHYLTRANSFERASE"/>
    <property type="match status" value="1"/>
</dbReference>
<dbReference type="eggNOG" id="KOG2967">
    <property type="taxonomic scope" value="Eukaryota"/>
</dbReference>
<feature type="region of interest" description="Disordered" evidence="9">
    <location>
        <begin position="404"/>
        <end position="447"/>
    </location>
</feature>
<evidence type="ECO:0000256" key="3">
    <source>
        <dbReference type="ARBA" id="ARBA00022603"/>
    </source>
</evidence>
<reference evidence="11 12" key="1">
    <citation type="journal article" date="2011" name="PLoS Pathog.">
        <title>Endophytic Life Strategies Decoded by Genome and Transcriptome Analyses of the Mutualistic Root Symbiont Piriformospora indica.</title>
        <authorList>
            <person name="Zuccaro A."/>
            <person name="Lahrmann U."/>
            <person name="Guldener U."/>
            <person name="Langen G."/>
            <person name="Pfiffi S."/>
            <person name="Biedenkopf D."/>
            <person name="Wong P."/>
            <person name="Samans B."/>
            <person name="Grimm C."/>
            <person name="Basiewicz M."/>
            <person name="Murat C."/>
            <person name="Martin F."/>
            <person name="Kogel K.H."/>
        </authorList>
    </citation>
    <scope>NUCLEOTIDE SEQUENCE [LARGE SCALE GENOMIC DNA]</scope>
    <source>
        <strain evidence="11 12">DSM 11827</strain>
    </source>
</reference>
<dbReference type="Gene3D" id="3.40.1280.30">
    <property type="match status" value="1"/>
</dbReference>
<dbReference type="OMA" id="AWTETRD"/>
<dbReference type="EMBL" id="CAFZ01000276">
    <property type="protein sequence ID" value="CCA74066.1"/>
    <property type="molecule type" value="Genomic_DNA"/>
</dbReference>
<dbReference type="AlphaFoldDB" id="G4TRX3"/>
<keyword evidence="4" id="KW-0808">Transferase</keyword>
<dbReference type="GO" id="GO:0052905">
    <property type="term" value="F:tRNA (guanosine(9)-N1)-methyltransferase activity"/>
    <property type="evidence" value="ECO:0007669"/>
    <property type="project" value="UniProtKB-EC"/>
</dbReference>
<feature type="compositionally biased region" description="Basic residues" evidence="9">
    <location>
        <begin position="53"/>
        <end position="63"/>
    </location>
</feature>
<dbReference type="STRING" id="1109443.G4TRX3"/>
<feature type="compositionally biased region" description="Acidic residues" evidence="9">
    <location>
        <begin position="414"/>
        <end position="428"/>
    </location>
</feature>
<dbReference type="FunCoup" id="G4TRX3">
    <property type="interactions" value="617"/>
</dbReference>
<evidence type="ECO:0000256" key="6">
    <source>
        <dbReference type="ARBA" id="ARBA00031792"/>
    </source>
</evidence>
<evidence type="ECO:0000313" key="12">
    <source>
        <dbReference type="Proteomes" id="UP000007148"/>
    </source>
</evidence>
<evidence type="ECO:0000256" key="5">
    <source>
        <dbReference type="ARBA" id="ARBA00022691"/>
    </source>
</evidence>
<feature type="region of interest" description="Disordered" evidence="9">
    <location>
        <begin position="1"/>
        <end position="156"/>
    </location>
</feature>
<feature type="compositionally biased region" description="Basic and acidic residues" evidence="9">
    <location>
        <begin position="66"/>
        <end position="81"/>
    </location>
</feature>
<keyword evidence="5" id="KW-0949">S-adenosyl-L-methionine</keyword>
<dbReference type="InterPro" id="IPR007356">
    <property type="entry name" value="tRNA_m1G_MeTrfase_euk"/>
</dbReference>
<accession>G4TRX3</accession>
<keyword evidence="3" id="KW-0489">Methyltransferase</keyword>
<proteinExistence type="predicted"/>
<dbReference type="PANTHER" id="PTHR13563:SF13">
    <property type="entry name" value="TRNA METHYLTRANSFERASE 10 HOMOLOG A"/>
    <property type="match status" value="1"/>
</dbReference>
<dbReference type="GO" id="GO:0005634">
    <property type="term" value="C:nucleus"/>
    <property type="evidence" value="ECO:0007669"/>
    <property type="project" value="TreeGrafter"/>
</dbReference>
<evidence type="ECO:0000313" key="11">
    <source>
        <dbReference type="EMBL" id="CCA74066.1"/>
    </source>
</evidence>
<evidence type="ECO:0000256" key="1">
    <source>
        <dbReference type="ARBA" id="ARBA00012797"/>
    </source>
</evidence>
<evidence type="ECO:0000256" key="8">
    <source>
        <dbReference type="ARBA" id="ARBA00048434"/>
    </source>
</evidence>
<dbReference type="CDD" id="cd18089">
    <property type="entry name" value="SPOUT_Trm10-like"/>
    <property type="match status" value="1"/>
</dbReference>
<evidence type="ECO:0000256" key="7">
    <source>
        <dbReference type="ARBA" id="ARBA00032166"/>
    </source>
</evidence>
<gene>
    <name evidence="11" type="ORF">PIIN_08020</name>
</gene>
<protein>
    <recommendedName>
        <fullName evidence="2">tRNA (guanine(9)-N1)-methyltransferase</fullName>
        <ecNumber evidence="1">2.1.1.221</ecNumber>
    </recommendedName>
    <alternativeName>
        <fullName evidence="7">tRNA methyltransferase 10</fullName>
    </alternativeName>
    <alternativeName>
        <fullName evidence="6">tRNA(m1G9)-methyltransferase</fullName>
    </alternativeName>
</protein>
<organism evidence="11 12">
    <name type="scientific">Serendipita indica (strain DSM 11827)</name>
    <name type="common">Root endophyte fungus</name>
    <name type="synonym">Piriformospora indica</name>
    <dbReference type="NCBI Taxonomy" id="1109443"/>
    <lineage>
        <taxon>Eukaryota</taxon>
        <taxon>Fungi</taxon>
        <taxon>Dikarya</taxon>
        <taxon>Basidiomycota</taxon>
        <taxon>Agaricomycotina</taxon>
        <taxon>Agaricomycetes</taxon>
        <taxon>Sebacinales</taxon>
        <taxon>Serendipitaceae</taxon>
        <taxon>Serendipita</taxon>
    </lineage>
</organism>
<feature type="domain" description="SAM-dependent MTase TRM10-type" evidence="10">
    <location>
        <begin position="150"/>
        <end position="398"/>
    </location>
</feature>
<dbReference type="InterPro" id="IPR028564">
    <property type="entry name" value="MT_TRM10-typ"/>
</dbReference>
<keyword evidence="12" id="KW-1185">Reference proteome</keyword>
<evidence type="ECO:0000259" key="10">
    <source>
        <dbReference type="PROSITE" id="PS51675"/>
    </source>
</evidence>
<dbReference type="InterPro" id="IPR038459">
    <property type="entry name" value="MT_TRM10-typ_sf"/>
</dbReference>
<dbReference type="OrthoDB" id="278300at2759"/>
<dbReference type="HOGENOM" id="CLU_034384_1_1_1"/>
<dbReference type="GO" id="GO:0002939">
    <property type="term" value="P:tRNA N1-guanine methylation"/>
    <property type="evidence" value="ECO:0007669"/>
    <property type="project" value="TreeGrafter"/>
</dbReference>